<evidence type="ECO:0000256" key="6">
    <source>
        <dbReference type="ARBA" id="ARBA00022763"/>
    </source>
</evidence>
<dbReference type="STRING" id="1246626.BleG1_1284"/>
<keyword evidence="13" id="KW-1185">Reference proteome</keyword>
<protein>
    <recommendedName>
        <fullName evidence="9">Methylated-DNA--protein-cysteine methyltransferase</fullName>
        <ecNumber evidence="9">2.1.1.63</ecNumber>
    </recommendedName>
    <alternativeName>
        <fullName evidence="9">6-O-methylguanine-DNA methyltransferase</fullName>
        <shortName evidence="9">MGMT</shortName>
    </alternativeName>
    <alternativeName>
        <fullName evidence="9">O-6-methylguanine-DNA-alkyltransferase</fullName>
    </alternativeName>
</protein>
<keyword evidence="5 9" id="KW-0808">Transferase</keyword>
<comment type="similarity">
    <text evidence="2 9">Belongs to the MGMT family.</text>
</comment>
<dbReference type="Gene3D" id="3.30.160.70">
    <property type="entry name" value="Methylated DNA-protein cysteine methyltransferase domain"/>
    <property type="match status" value="1"/>
</dbReference>
<comment type="subcellular location">
    <subcellularLocation>
        <location evidence="9">Cytoplasm</location>
    </subcellularLocation>
</comment>
<dbReference type="PANTHER" id="PTHR10815">
    <property type="entry name" value="METHYLATED-DNA--PROTEIN-CYSTEINE METHYLTRANSFERASE"/>
    <property type="match status" value="1"/>
</dbReference>
<dbReference type="EC" id="2.1.1.63" evidence="9"/>
<keyword evidence="6 9" id="KW-0227">DNA damage</keyword>
<dbReference type="OrthoDB" id="9802228at2"/>
<dbReference type="InterPro" id="IPR023546">
    <property type="entry name" value="MGMT"/>
</dbReference>
<evidence type="ECO:0000259" key="10">
    <source>
        <dbReference type="Pfam" id="PF01035"/>
    </source>
</evidence>
<dbReference type="InterPro" id="IPR008332">
    <property type="entry name" value="MethylG_MeTrfase_N"/>
</dbReference>
<dbReference type="SUPFAM" id="SSF46767">
    <property type="entry name" value="Methylated DNA-protein cysteine methyltransferase, C-terminal domain"/>
    <property type="match status" value="1"/>
</dbReference>
<feature type="domain" description="Methylguanine DNA methyltransferase ribonuclease-like" evidence="11">
    <location>
        <begin position="13"/>
        <end position="85"/>
    </location>
</feature>
<dbReference type="HAMAP" id="MF_00772">
    <property type="entry name" value="OGT"/>
    <property type="match status" value="1"/>
</dbReference>
<dbReference type="Pfam" id="PF02870">
    <property type="entry name" value="Methyltransf_1N"/>
    <property type="match status" value="1"/>
</dbReference>
<evidence type="ECO:0000256" key="7">
    <source>
        <dbReference type="ARBA" id="ARBA00023204"/>
    </source>
</evidence>
<evidence type="ECO:0000256" key="5">
    <source>
        <dbReference type="ARBA" id="ARBA00022679"/>
    </source>
</evidence>
<keyword evidence="4 9" id="KW-0489">Methyltransferase</keyword>
<feature type="active site" description="Nucleophile; methyl group acceptor" evidence="9">
    <location>
        <position position="140"/>
    </location>
</feature>
<dbReference type="GO" id="GO:0006307">
    <property type="term" value="P:DNA alkylation repair"/>
    <property type="evidence" value="ECO:0007669"/>
    <property type="project" value="UniProtKB-UniRule"/>
</dbReference>
<sequence>MRVLTKFYVKELTTPIGLLTVVMSEKGLAHVAFGAMNKVNLTARLTRFGIKPEWYELEEDESLVCEQLTEYLNGERHDFHVPIDLIGTPFQKKVWLALRTIRYGETKSYKEIAEMIGAPKAVRAVGGANNKNPLPIVIPCHRVIGSNGAMVGYGGGLPTKERLLALETNMKIS</sequence>
<gene>
    <name evidence="12" type="ORF">BleG1_1284</name>
</gene>
<dbReference type="InterPro" id="IPR036388">
    <property type="entry name" value="WH-like_DNA-bd_sf"/>
</dbReference>
<dbReference type="Proteomes" id="UP000027142">
    <property type="component" value="Chromosome"/>
</dbReference>
<comment type="miscellaneous">
    <text evidence="9">This enzyme catalyzes only one turnover and therefore is not strictly catalytic. According to one definition, an enzyme is a biocatalyst that acts repeatedly and over many reaction cycles.</text>
</comment>
<dbReference type="CDD" id="cd06445">
    <property type="entry name" value="ATase"/>
    <property type="match status" value="1"/>
</dbReference>
<evidence type="ECO:0000313" key="12">
    <source>
        <dbReference type="EMBL" id="AIC93867.1"/>
    </source>
</evidence>
<keyword evidence="7 9" id="KW-0234">DNA repair</keyword>
<dbReference type="GO" id="GO:0003908">
    <property type="term" value="F:methylated-DNA-[protein]-cysteine S-methyltransferase activity"/>
    <property type="evidence" value="ECO:0007669"/>
    <property type="project" value="UniProtKB-UniRule"/>
</dbReference>
<dbReference type="SUPFAM" id="SSF53155">
    <property type="entry name" value="Methylated DNA-protein cysteine methyltransferase domain"/>
    <property type="match status" value="1"/>
</dbReference>
<evidence type="ECO:0000259" key="11">
    <source>
        <dbReference type="Pfam" id="PF02870"/>
    </source>
</evidence>
<dbReference type="InterPro" id="IPR036217">
    <property type="entry name" value="MethylDNA_cys_MeTrfase_DNAb"/>
</dbReference>
<dbReference type="PANTHER" id="PTHR10815:SF12">
    <property type="entry name" value="METHYLATED-DNA--PROTEIN-CYSTEINE METHYLTRANSFERASE, INDUCIBLE"/>
    <property type="match status" value="1"/>
</dbReference>
<dbReference type="PROSITE" id="PS00374">
    <property type="entry name" value="MGMT"/>
    <property type="match status" value="1"/>
</dbReference>
<evidence type="ECO:0000256" key="2">
    <source>
        <dbReference type="ARBA" id="ARBA00008711"/>
    </source>
</evidence>
<name>A0A060LUP0_9BACI</name>
<dbReference type="RefSeq" id="WP_038478478.1">
    <property type="nucleotide sequence ID" value="NZ_CP003923.1"/>
</dbReference>
<feature type="domain" description="Methylated-DNA-[protein]-cysteine S-methyltransferase DNA binding" evidence="10">
    <location>
        <begin position="89"/>
        <end position="168"/>
    </location>
</feature>
<evidence type="ECO:0000256" key="1">
    <source>
        <dbReference type="ARBA" id="ARBA00001286"/>
    </source>
</evidence>
<dbReference type="HOGENOM" id="CLU_000445_52_2_9"/>
<dbReference type="eggNOG" id="COG0350">
    <property type="taxonomic scope" value="Bacteria"/>
</dbReference>
<dbReference type="AlphaFoldDB" id="A0A060LUP0"/>
<dbReference type="InterPro" id="IPR036631">
    <property type="entry name" value="MGMT_N_sf"/>
</dbReference>
<evidence type="ECO:0000256" key="4">
    <source>
        <dbReference type="ARBA" id="ARBA00022603"/>
    </source>
</evidence>
<dbReference type="EMBL" id="CP003923">
    <property type="protein sequence ID" value="AIC93867.1"/>
    <property type="molecule type" value="Genomic_DNA"/>
</dbReference>
<comment type="catalytic activity">
    <reaction evidence="8 9">
        <text>a 6-O-methyl-2'-deoxyguanosine in DNA + L-cysteinyl-[protein] = S-methyl-L-cysteinyl-[protein] + a 2'-deoxyguanosine in DNA</text>
        <dbReference type="Rhea" id="RHEA:24000"/>
        <dbReference type="Rhea" id="RHEA-COMP:10131"/>
        <dbReference type="Rhea" id="RHEA-COMP:10132"/>
        <dbReference type="Rhea" id="RHEA-COMP:11367"/>
        <dbReference type="Rhea" id="RHEA-COMP:11368"/>
        <dbReference type="ChEBI" id="CHEBI:29950"/>
        <dbReference type="ChEBI" id="CHEBI:82612"/>
        <dbReference type="ChEBI" id="CHEBI:85445"/>
        <dbReference type="ChEBI" id="CHEBI:85448"/>
        <dbReference type="EC" id="2.1.1.63"/>
    </reaction>
</comment>
<dbReference type="GO" id="GO:0005737">
    <property type="term" value="C:cytoplasm"/>
    <property type="evidence" value="ECO:0007669"/>
    <property type="project" value="UniProtKB-SubCell"/>
</dbReference>
<dbReference type="InterPro" id="IPR001497">
    <property type="entry name" value="MethylDNA_cys_MeTrfase_AS"/>
</dbReference>
<dbReference type="FunFam" id="1.10.10.10:FF:000214">
    <property type="entry name" value="Methylated-DNA--protein-cysteine methyltransferase"/>
    <property type="match status" value="1"/>
</dbReference>
<reference evidence="12 13" key="1">
    <citation type="journal article" date="2014" name="Gene">
        <title>A comparative genomic analysis of the alkalitolerant soil bacterium Bacillus lehensis G1.</title>
        <authorList>
            <person name="Noor Y.M."/>
            <person name="Samsulrizal N.H."/>
            <person name="Jema'on N.A."/>
            <person name="Low K.O."/>
            <person name="Ramli A.N."/>
            <person name="Alias N.I."/>
            <person name="Damis S.I."/>
            <person name="Fuzi S.F."/>
            <person name="Isa M.N."/>
            <person name="Murad A.M."/>
            <person name="Raih M.F."/>
            <person name="Bakar F.D."/>
            <person name="Najimudin N."/>
            <person name="Mahadi N.M."/>
            <person name="Illias R.M."/>
        </authorList>
    </citation>
    <scope>NUCLEOTIDE SEQUENCE [LARGE SCALE GENOMIC DNA]</scope>
    <source>
        <strain evidence="12 13">G1</strain>
    </source>
</reference>
<keyword evidence="3 9" id="KW-0963">Cytoplasm</keyword>
<evidence type="ECO:0000256" key="8">
    <source>
        <dbReference type="ARBA" id="ARBA00049348"/>
    </source>
</evidence>
<organism evidence="12 13">
    <name type="scientific">Shouchella lehensis G1</name>
    <dbReference type="NCBI Taxonomy" id="1246626"/>
    <lineage>
        <taxon>Bacteria</taxon>
        <taxon>Bacillati</taxon>
        <taxon>Bacillota</taxon>
        <taxon>Bacilli</taxon>
        <taxon>Bacillales</taxon>
        <taxon>Bacillaceae</taxon>
        <taxon>Shouchella</taxon>
    </lineage>
</organism>
<dbReference type="NCBIfam" id="TIGR00589">
    <property type="entry name" value="ogt"/>
    <property type="match status" value="1"/>
</dbReference>
<comment type="catalytic activity">
    <reaction evidence="1 9">
        <text>a 4-O-methyl-thymidine in DNA + L-cysteinyl-[protein] = a thymidine in DNA + S-methyl-L-cysteinyl-[protein]</text>
        <dbReference type="Rhea" id="RHEA:53428"/>
        <dbReference type="Rhea" id="RHEA-COMP:10131"/>
        <dbReference type="Rhea" id="RHEA-COMP:10132"/>
        <dbReference type="Rhea" id="RHEA-COMP:13555"/>
        <dbReference type="Rhea" id="RHEA-COMP:13556"/>
        <dbReference type="ChEBI" id="CHEBI:29950"/>
        <dbReference type="ChEBI" id="CHEBI:82612"/>
        <dbReference type="ChEBI" id="CHEBI:137386"/>
        <dbReference type="ChEBI" id="CHEBI:137387"/>
        <dbReference type="EC" id="2.1.1.63"/>
    </reaction>
</comment>
<evidence type="ECO:0000256" key="9">
    <source>
        <dbReference type="HAMAP-Rule" id="MF_00772"/>
    </source>
</evidence>
<dbReference type="KEGG" id="ble:BleG1_1284"/>
<dbReference type="PATRIC" id="fig|1246626.3.peg.1269"/>
<dbReference type="Pfam" id="PF01035">
    <property type="entry name" value="DNA_binding_1"/>
    <property type="match status" value="1"/>
</dbReference>
<dbReference type="InterPro" id="IPR014048">
    <property type="entry name" value="MethylDNA_cys_MeTrfase_DNA-bd"/>
</dbReference>
<evidence type="ECO:0000313" key="13">
    <source>
        <dbReference type="Proteomes" id="UP000027142"/>
    </source>
</evidence>
<comment type="function">
    <text evidence="9">Involved in the cellular defense against the biological effects of O6-methylguanine (O6-MeG) and O4-methylthymine (O4-MeT) in DNA. Repairs the methylated nucleobase in DNA by stoichiometrically transferring the methyl group to a cysteine residue in the enzyme. This is a suicide reaction: the enzyme is irreversibly inactivated.</text>
</comment>
<accession>A0A060LUP0</accession>
<dbReference type="Gene3D" id="1.10.10.10">
    <property type="entry name" value="Winged helix-like DNA-binding domain superfamily/Winged helix DNA-binding domain"/>
    <property type="match status" value="1"/>
</dbReference>
<dbReference type="GO" id="GO:0032259">
    <property type="term" value="P:methylation"/>
    <property type="evidence" value="ECO:0007669"/>
    <property type="project" value="UniProtKB-KW"/>
</dbReference>
<proteinExistence type="inferred from homology"/>
<evidence type="ECO:0000256" key="3">
    <source>
        <dbReference type="ARBA" id="ARBA00022490"/>
    </source>
</evidence>